<feature type="region of interest" description="Disordered" evidence="8">
    <location>
        <begin position="317"/>
        <end position="338"/>
    </location>
</feature>
<comment type="function">
    <text evidence="7">Recognizes and hydrolyzes the peptide bond at the C-terminal Gly of ubiquitin. Involved in the processing of poly-ubiquitin precursors as well as that of ubiquitinated proteins.</text>
</comment>
<dbReference type="InterPro" id="IPR028889">
    <property type="entry name" value="USP"/>
</dbReference>
<gene>
    <name evidence="10" type="ORF">OLEA9_A003665</name>
</gene>
<dbReference type="PANTHER" id="PTHR24006:SF687">
    <property type="entry name" value="UBIQUITIN CARBOXYL-TERMINAL HYDROLASE 10"/>
    <property type="match status" value="1"/>
</dbReference>
<dbReference type="PANTHER" id="PTHR24006">
    <property type="entry name" value="UBIQUITIN CARBOXYL-TERMINAL HYDROLASE"/>
    <property type="match status" value="1"/>
</dbReference>
<evidence type="ECO:0000256" key="5">
    <source>
        <dbReference type="ARBA" id="ARBA00022801"/>
    </source>
</evidence>
<reference evidence="10 11" key="1">
    <citation type="submission" date="2019-12" db="EMBL/GenBank/DDBJ databases">
        <authorList>
            <person name="Alioto T."/>
            <person name="Alioto T."/>
            <person name="Gomez Garrido J."/>
        </authorList>
    </citation>
    <scope>NUCLEOTIDE SEQUENCE [LARGE SCALE GENOMIC DNA]</scope>
</reference>
<dbReference type="PROSITE" id="PS50235">
    <property type="entry name" value="USP_3"/>
    <property type="match status" value="1"/>
</dbReference>
<comment type="caution">
    <text evidence="10">The sequence shown here is derived from an EMBL/GenBank/DDBJ whole genome shotgun (WGS) entry which is preliminary data.</text>
</comment>
<organism evidence="10 11">
    <name type="scientific">Olea europaea subsp. europaea</name>
    <dbReference type="NCBI Taxonomy" id="158383"/>
    <lineage>
        <taxon>Eukaryota</taxon>
        <taxon>Viridiplantae</taxon>
        <taxon>Streptophyta</taxon>
        <taxon>Embryophyta</taxon>
        <taxon>Tracheophyta</taxon>
        <taxon>Spermatophyta</taxon>
        <taxon>Magnoliopsida</taxon>
        <taxon>eudicotyledons</taxon>
        <taxon>Gunneridae</taxon>
        <taxon>Pentapetalae</taxon>
        <taxon>asterids</taxon>
        <taxon>lamiids</taxon>
        <taxon>Lamiales</taxon>
        <taxon>Oleaceae</taxon>
        <taxon>Oleeae</taxon>
        <taxon>Olea</taxon>
    </lineage>
</organism>
<evidence type="ECO:0000256" key="3">
    <source>
        <dbReference type="ARBA" id="ARBA00022670"/>
    </source>
</evidence>
<dbReference type="Pfam" id="PF00443">
    <property type="entry name" value="UCH"/>
    <property type="match status" value="1"/>
</dbReference>
<dbReference type="InterPro" id="IPR050164">
    <property type="entry name" value="Peptidase_C19"/>
</dbReference>
<comment type="catalytic activity">
    <reaction evidence="1 7">
        <text>Thiol-dependent hydrolysis of ester, thioester, amide, peptide and isopeptide bonds formed by the C-terminal Gly of ubiquitin (a 76-residue protein attached to proteins as an intracellular targeting signal).</text>
        <dbReference type="EC" id="3.4.19.12"/>
    </reaction>
</comment>
<dbReference type="GO" id="GO:0005634">
    <property type="term" value="C:nucleus"/>
    <property type="evidence" value="ECO:0007669"/>
    <property type="project" value="TreeGrafter"/>
</dbReference>
<keyword evidence="3 7" id="KW-0645">Protease</keyword>
<accession>A0A8S0S705</accession>
<sequence>MSCFYHQVLIFGSFTEEELRSLQHEPSQNNTEITFGSLDSATLRSVGISNTSLSEIYSPKGYELLRPPRIENTFRTPRNTENTSHLEVPFVQKNGCSNDTSPIERYMTKELKSACLNSDNSCDLSNDSNQQSIQQPSRERVTKLSSFLDDVVLDDSTEGFDTVDSNKSIAQTANGPNSIPKNFLPRGLVNLGNLCFLNATVQALLSCSPFFELLCDLRNHNIPEIGYPTLRAFVEFISHFDMEDDSSSKRNEKTILETGRPFRPVMFESILKSFTPDVPDNLSGRPRQEDAQEFLSFVMHQMHDELLKLDGQVPNGKGKATSLVSSTNEGENDDWEMVGPRNKTAITRTQTFIPSKLSEIFGGQWRSEVKARGSKASATIQPYFLLHLNIFPEPVCTIEDALRLFSAPETLEGYRASAAGKAVVVSASKSVKILELSEIMVLHLMRFNYGSQGSTKLHKPVHFPLELVFGRELLVSPSSEGRRYELVATITHHGQDPTKGHYTADARHPSGKWLHYDDSSVTHIRESKVLHDQAYVLFYKQL</sequence>
<keyword evidence="5 7" id="KW-0378">Hydrolase</keyword>
<evidence type="ECO:0000313" key="11">
    <source>
        <dbReference type="Proteomes" id="UP000594638"/>
    </source>
</evidence>
<evidence type="ECO:0000256" key="8">
    <source>
        <dbReference type="SAM" id="MobiDB-lite"/>
    </source>
</evidence>
<dbReference type="EMBL" id="CACTIH010003897">
    <property type="protein sequence ID" value="CAA2987005.1"/>
    <property type="molecule type" value="Genomic_DNA"/>
</dbReference>
<protein>
    <recommendedName>
        <fullName evidence="7">Ubiquitin carboxyl-terminal hydrolase</fullName>
        <ecNumber evidence="7">3.4.19.12</ecNumber>
    </recommendedName>
</protein>
<evidence type="ECO:0000259" key="9">
    <source>
        <dbReference type="PROSITE" id="PS50235"/>
    </source>
</evidence>
<dbReference type="GO" id="GO:0004843">
    <property type="term" value="F:cysteine-type deubiquitinase activity"/>
    <property type="evidence" value="ECO:0007669"/>
    <property type="project" value="UniProtKB-UniRule"/>
</dbReference>
<dbReference type="PROSITE" id="PS00973">
    <property type="entry name" value="USP_2"/>
    <property type="match status" value="1"/>
</dbReference>
<evidence type="ECO:0000256" key="4">
    <source>
        <dbReference type="ARBA" id="ARBA00022786"/>
    </source>
</evidence>
<dbReference type="AlphaFoldDB" id="A0A8S0S705"/>
<keyword evidence="6 7" id="KW-0788">Thiol protease</keyword>
<feature type="domain" description="USP" evidence="9">
    <location>
        <begin position="186"/>
        <end position="542"/>
    </location>
</feature>
<dbReference type="OrthoDB" id="429671at2759"/>
<dbReference type="SUPFAM" id="SSF54001">
    <property type="entry name" value="Cysteine proteinases"/>
    <property type="match status" value="1"/>
</dbReference>
<dbReference type="Proteomes" id="UP000594638">
    <property type="component" value="Unassembled WGS sequence"/>
</dbReference>
<dbReference type="InterPro" id="IPR001394">
    <property type="entry name" value="Peptidase_C19_UCH"/>
</dbReference>
<dbReference type="InterPro" id="IPR038765">
    <property type="entry name" value="Papain-like_cys_pep_sf"/>
</dbReference>
<dbReference type="GO" id="GO:0005829">
    <property type="term" value="C:cytosol"/>
    <property type="evidence" value="ECO:0007669"/>
    <property type="project" value="TreeGrafter"/>
</dbReference>
<dbReference type="EC" id="3.4.19.12" evidence="7"/>
<dbReference type="InterPro" id="IPR018200">
    <property type="entry name" value="USP_CS"/>
</dbReference>
<dbReference type="PROSITE" id="PS00972">
    <property type="entry name" value="USP_1"/>
    <property type="match status" value="1"/>
</dbReference>
<proteinExistence type="inferred from homology"/>
<dbReference type="Gene3D" id="3.90.70.10">
    <property type="entry name" value="Cysteine proteinases"/>
    <property type="match status" value="1"/>
</dbReference>
<evidence type="ECO:0000313" key="10">
    <source>
        <dbReference type="EMBL" id="CAA2987005.1"/>
    </source>
</evidence>
<dbReference type="GO" id="GO:0016579">
    <property type="term" value="P:protein deubiquitination"/>
    <property type="evidence" value="ECO:0007669"/>
    <property type="project" value="InterPro"/>
</dbReference>
<evidence type="ECO:0000256" key="2">
    <source>
        <dbReference type="ARBA" id="ARBA00009085"/>
    </source>
</evidence>
<evidence type="ECO:0000256" key="6">
    <source>
        <dbReference type="ARBA" id="ARBA00022807"/>
    </source>
</evidence>
<comment type="similarity">
    <text evidence="2 7">Belongs to the peptidase C19 family.</text>
</comment>
<dbReference type="FunFam" id="3.90.70.10:FF:000108">
    <property type="entry name" value="Ubiquitin carboxyl-terminal hydrolase"/>
    <property type="match status" value="1"/>
</dbReference>
<name>A0A8S0S705_OLEEU</name>
<dbReference type="Gramene" id="OE9A003665T1">
    <property type="protein sequence ID" value="OE9A003665C1"/>
    <property type="gene ID" value="OE9A003665"/>
</dbReference>
<evidence type="ECO:0000256" key="7">
    <source>
        <dbReference type="RuleBase" id="RU366025"/>
    </source>
</evidence>
<evidence type="ECO:0000256" key="1">
    <source>
        <dbReference type="ARBA" id="ARBA00000707"/>
    </source>
</evidence>
<keyword evidence="11" id="KW-1185">Reference proteome</keyword>
<dbReference type="GO" id="GO:0006508">
    <property type="term" value="P:proteolysis"/>
    <property type="evidence" value="ECO:0007669"/>
    <property type="project" value="UniProtKB-KW"/>
</dbReference>
<keyword evidence="4 7" id="KW-0833">Ubl conjugation pathway</keyword>